<keyword evidence="3" id="KW-1185">Reference proteome</keyword>
<dbReference type="EMBL" id="ML977317">
    <property type="protein sequence ID" value="KAF2118441.1"/>
    <property type="molecule type" value="Genomic_DNA"/>
</dbReference>
<organism evidence="2 3">
    <name type="scientific">Lophiotrema nucula</name>
    <dbReference type="NCBI Taxonomy" id="690887"/>
    <lineage>
        <taxon>Eukaryota</taxon>
        <taxon>Fungi</taxon>
        <taxon>Dikarya</taxon>
        <taxon>Ascomycota</taxon>
        <taxon>Pezizomycotina</taxon>
        <taxon>Dothideomycetes</taxon>
        <taxon>Pleosporomycetidae</taxon>
        <taxon>Pleosporales</taxon>
        <taxon>Lophiotremataceae</taxon>
        <taxon>Lophiotrema</taxon>
    </lineage>
</organism>
<reference evidence="2" key="1">
    <citation type="journal article" date="2020" name="Stud. Mycol.">
        <title>101 Dothideomycetes genomes: a test case for predicting lifestyles and emergence of pathogens.</title>
        <authorList>
            <person name="Haridas S."/>
            <person name="Albert R."/>
            <person name="Binder M."/>
            <person name="Bloem J."/>
            <person name="Labutti K."/>
            <person name="Salamov A."/>
            <person name="Andreopoulos B."/>
            <person name="Baker S."/>
            <person name="Barry K."/>
            <person name="Bills G."/>
            <person name="Bluhm B."/>
            <person name="Cannon C."/>
            <person name="Castanera R."/>
            <person name="Culley D."/>
            <person name="Daum C."/>
            <person name="Ezra D."/>
            <person name="Gonzalez J."/>
            <person name="Henrissat B."/>
            <person name="Kuo A."/>
            <person name="Liang C."/>
            <person name="Lipzen A."/>
            <person name="Lutzoni F."/>
            <person name="Magnuson J."/>
            <person name="Mondo S."/>
            <person name="Nolan M."/>
            <person name="Ohm R."/>
            <person name="Pangilinan J."/>
            <person name="Park H.-J."/>
            <person name="Ramirez L."/>
            <person name="Alfaro M."/>
            <person name="Sun H."/>
            <person name="Tritt A."/>
            <person name="Yoshinaga Y."/>
            <person name="Zwiers L.-H."/>
            <person name="Turgeon B."/>
            <person name="Goodwin S."/>
            <person name="Spatafora J."/>
            <person name="Crous P."/>
            <person name="Grigoriev I."/>
        </authorList>
    </citation>
    <scope>NUCLEOTIDE SEQUENCE</scope>
    <source>
        <strain evidence="2">CBS 627.86</strain>
    </source>
</reference>
<evidence type="ECO:0000313" key="2">
    <source>
        <dbReference type="EMBL" id="KAF2118441.1"/>
    </source>
</evidence>
<dbReference type="AlphaFoldDB" id="A0A6A5ZJL4"/>
<name>A0A6A5ZJL4_9PLEO</name>
<feature type="region of interest" description="Disordered" evidence="1">
    <location>
        <begin position="428"/>
        <end position="462"/>
    </location>
</feature>
<proteinExistence type="predicted"/>
<sequence length="506" mass="55737">MFRRSKGKAPLYNSNGNDSNSGRLSREMPVRQPSTIDITEGIREMILDDDNATRRATTPVEPTFPFKNKSVARGSLYGPTQSGDPTARATTPAGPSAKVIHTFDHEYAVRVSLEKSVHSETGVSAPLTRPKLKQSMTAPGAVTDLFSVVPEPPRRAISARTTRPLLMQDTRSVRSSPAHSALPRAASLPRTPTYRSFIGRHKVNRRASGRLGIKPRGSIWRFTPGLVLRSYESISKAIEDRQHSSFSKRSRVQETLEHKRMDFLKTDIVDFKDRDLPDTPSSLLSTPRELYRMQRKGLDPLPEQGKIQPPKPSPKAERSCSLPQTQSLKRTEIIIRGTSILSPDKVPWVPHVYVPGPIRLATTIPGMRKGSVASLEPFVGEVEQLGDSRRFSDNIVVDGIVAYFLGLGVMDLADEECVDRFWEAGDVGDSDASGSEALGAPCQRTSTPPIPVRSPILSSPSSKYASAPVTLFQPLRQQDTSPMPPAQQQRQRVGLRRLLQSASSII</sequence>
<feature type="region of interest" description="Disordered" evidence="1">
    <location>
        <begin position="1"/>
        <end position="36"/>
    </location>
</feature>
<gene>
    <name evidence="2" type="ORF">BDV96DRAFT_597267</name>
</gene>
<feature type="region of interest" description="Disordered" evidence="1">
    <location>
        <begin position="56"/>
        <end position="94"/>
    </location>
</feature>
<evidence type="ECO:0000313" key="3">
    <source>
        <dbReference type="Proteomes" id="UP000799770"/>
    </source>
</evidence>
<feature type="region of interest" description="Disordered" evidence="1">
    <location>
        <begin position="298"/>
        <end position="323"/>
    </location>
</feature>
<accession>A0A6A5ZJL4</accession>
<evidence type="ECO:0000256" key="1">
    <source>
        <dbReference type="SAM" id="MobiDB-lite"/>
    </source>
</evidence>
<feature type="compositionally biased region" description="Polar residues" evidence="1">
    <location>
        <begin position="12"/>
        <end position="23"/>
    </location>
</feature>
<protein>
    <submittedName>
        <fullName evidence="2">Uncharacterized protein</fullName>
    </submittedName>
</protein>
<dbReference type="Proteomes" id="UP000799770">
    <property type="component" value="Unassembled WGS sequence"/>
</dbReference>
<dbReference type="OrthoDB" id="3786440at2759"/>